<feature type="compositionally biased region" description="Basic and acidic residues" evidence="1">
    <location>
        <begin position="213"/>
        <end position="230"/>
    </location>
</feature>
<feature type="compositionally biased region" description="Basic residues" evidence="1">
    <location>
        <begin position="277"/>
        <end position="287"/>
    </location>
</feature>
<sequence>DRVGGSRVRRRRLPHLPAGAGGAGRAGRRRRLLRPGAGAGRAVRCRGGADARDGGHCLRRAAGDAGPPGAGRRPQPLAGAVPQGDDDGDSGGRAPLLHREAARRHRRRRPGPDRAGARARPAAALRPGHDGDDPLPMAERAVGRRPARAADAGDRPDGQPRPCRLARVQGRPGRVLHRRGRAAARHRRLPAPRHHRPLRPGRQRLGGGGRRHPGADRADPRPLWRNDRGGGQRPHVGPPQLGGGTDLRPDPLLLRHPAHPAAGAGDPRQRRDGCDPRRHHLVRHGRAGRCGAAGPEPGGRARAVAADGAAGAQSRPPADPGRGAPLGRRAGGEERADPDVRARHPRPGRDPCRRALRCGGRSARGTRGV</sequence>
<name>A0A6J4U4C1_9BACT</name>
<reference evidence="2" key="1">
    <citation type="submission" date="2020-02" db="EMBL/GenBank/DDBJ databases">
        <authorList>
            <person name="Meier V. D."/>
        </authorList>
    </citation>
    <scope>NUCLEOTIDE SEQUENCE</scope>
    <source>
        <strain evidence="2">AVDCRST_MAG59</strain>
    </source>
</reference>
<feature type="compositionally biased region" description="Basic and acidic residues" evidence="1">
    <location>
        <begin position="47"/>
        <end position="56"/>
    </location>
</feature>
<dbReference type="EMBL" id="CADCWF010000038">
    <property type="protein sequence ID" value="CAA9540354.1"/>
    <property type="molecule type" value="Genomic_DNA"/>
</dbReference>
<gene>
    <name evidence="2" type="ORF">AVDCRST_MAG59-777</name>
</gene>
<feature type="compositionally biased region" description="Basic residues" evidence="1">
    <location>
        <begin position="174"/>
        <end position="202"/>
    </location>
</feature>
<feature type="compositionally biased region" description="Basic and acidic residues" evidence="1">
    <location>
        <begin position="267"/>
        <end position="276"/>
    </location>
</feature>
<proteinExistence type="predicted"/>
<feature type="compositionally biased region" description="Low complexity" evidence="1">
    <location>
        <begin position="250"/>
        <end position="266"/>
    </location>
</feature>
<feature type="region of interest" description="Disordered" evidence="1">
    <location>
        <begin position="1"/>
        <end position="369"/>
    </location>
</feature>
<feature type="compositionally biased region" description="Low complexity" evidence="1">
    <location>
        <begin position="289"/>
        <end position="328"/>
    </location>
</feature>
<feature type="non-terminal residue" evidence="2">
    <location>
        <position position="369"/>
    </location>
</feature>
<feature type="compositionally biased region" description="Low complexity" evidence="1">
    <location>
        <begin position="34"/>
        <end position="46"/>
    </location>
</feature>
<evidence type="ECO:0000256" key="1">
    <source>
        <dbReference type="SAM" id="MobiDB-lite"/>
    </source>
</evidence>
<evidence type="ECO:0000313" key="2">
    <source>
        <dbReference type="EMBL" id="CAA9540354.1"/>
    </source>
</evidence>
<feature type="compositionally biased region" description="Basic and acidic residues" evidence="1">
    <location>
        <begin position="330"/>
        <end position="353"/>
    </location>
</feature>
<feature type="compositionally biased region" description="Low complexity" evidence="1">
    <location>
        <begin position="63"/>
        <end position="80"/>
    </location>
</feature>
<dbReference type="AlphaFoldDB" id="A0A6J4U4C1"/>
<feature type="non-terminal residue" evidence="2">
    <location>
        <position position="1"/>
    </location>
</feature>
<organism evidence="2">
    <name type="scientific">uncultured Thermomicrobiales bacterium</name>
    <dbReference type="NCBI Taxonomy" id="1645740"/>
    <lineage>
        <taxon>Bacteria</taxon>
        <taxon>Pseudomonadati</taxon>
        <taxon>Thermomicrobiota</taxon>
        <taxon>Thermomicrobia</taxon>
        <taxon>Thermomicrobiales</taxon>
        <taxon>environmental samples</taxon>
    </lineage>
</organism>
<accession>A0A6J4U4C1</accession>
<protein>
    <submittedName>
        <fullName evidence="2">Uncharacterized protein</fullName>
    </submittedName>
</protein>